<evidence type="ECO:0000259" key="1">
    <source>
        <dbReference type="Pfam" id="PF09949"/>
    </source>
</evidence>
<feature type="domain" description="Phosphatidate phosphatase APP1 catalytic" evidence="1">
    <location>
        <begin position="200"/>
        <end position="348"/>
    </location>
</feature>
<accession>A0A2W5KN63</accession>
<protein>
    <recommendedName>
        <fullName evidence="1">Phosphatidate phosphatase APP1 catalytic domain-containing protein</fullName>
    </recommendedName>
</protein>
<dbReference type="PANTHER" id="PTHR28208:SF1">
    <property type="entry name" value="FILAMENT ORGANIZATION PROTEIN APP1-LIKE, PUTATIVE (AFU_ORTHOLOGUE AFUA_1G06650)-RELATED"/>
    <property type="match status" value="1"/>
</dbReference>
<dbReference type="InterPro" id="IPR019236">
    <property type="entry name" value="APP1_cat"/>
</dbReference>
<dbReference type="EMBL" id="QFPO01000003">
    <property type="protein sequence ID" value="PZQ18506.1"/>
    <property type="molecule type" value="Genomic_DNA"/>
</dbReference>
<dbReference type="Pfam" id="PF09949">
    <property type="entry name" value="APP1_cat"/>
    <property type="match status" value="1"/>
</dbReference>
<comment type="caution">
    <text evidence="2">The sequence shown here is derived from an EMBL/GenBank/DDBJ whole genome shotgun (WGS) entry which is preliminary data.</text>
</comment>
<organism evidence="2 3">
    <name type="scientific">Rhodanobacter denitrificans</name>
    <dbReference type="NCBI Taxonomy" id="666685"/>
    <lineage>
        <taxon>Bacteria</taxon>
        <taxon>Pseudomonadati</taxon>
        <taxon>Pseudomonadota</taxon>
        <taxon>Gammaproteobacteria</taxon>
        <taxon>Lysobacterales</taxon>
        <taxon>Rhodanobacteraceae</taxon>
        <taxon>Rhodanobacter</taxon>
    </lineage>
</organism>
<evidence type="ECO:0000313" key="2">
    <source>
        <dbReference type="EMBL" id="PZQ18506.1"/>
    </source>
</evidence>
<proteinExistence type="predicted"/>
<name>A0A2W5KN63_9GAMM</name>
<reference evidence="2 3" key="1">
    <citation type="submission" date="2017-08" db="EMBL/GenBank/DDBJ databases">
        <title>Infants hospitalized years apart are colonized by the same room-sourced microbial strains.</title>
        <authorList>
            <person name="Brooks B."/>
            <person name="Olm M.R."/>
            <person name="Firek B.A."/>
            <person name="Baker R."/>
            <person name="Thomas B.C."/>
            <person name="Morowitz M.J."/>
            <person name="Banfield J.F."/>
        </authorList>
    </citation>
    <scope>NUCLEOTIDE SEQUENCE [LARGE SCALE GENOMIC DNA]</scope>
    <source>
        <strain evidence="2">S2_005_003_R2_42</strain>
    </source>
</reference>
<dbReference type="Proteomes" id="UP000249046">
    <property type="component" value="Unassembled WGS sequence"/>
</dbReference>
<dbReference type="InterPro" id="IPR052935">
    <property type="entry name" value="Mg2+_PAP"/>
</dbReference>
<dbReference type="PANTHER" id="PTHR28208">
    <property type="entry name" value="PHOSPHATIDATE PHOSPHATASE APP1"/>
    <property type="match status" value="1"/>
</dbReference>
<dbReference type="AlphaFoldDB" id="A0A2W5KN63"/>
<dbReference type="GO" id="GO:0008195">
    <property type="term" value="F:phosphatidate phosphatase activity"/>
    <property type="evidence" value="ECO:0007669"/>
    <property type="project" value="InterPro"/>
</dbReference>
<sequence length="402" mass="44091">MRCAGPMRRAGCLRRCWPMARAEERGRAVATGRLGQVLAGVFAAWVGSGTLFARELAADEQVLFVPGTARSIGADRIELDVHAWIYEREERPRLASAFARYLGFDRAAASAEDRERFDRRTRLFLVDSENRKRIALRLADGSRVELPRTRRGGRSDARVTMAASGRAADAQWIGFSAELPPGDARRFEGRALYVPAEGLSVVSDIDDTIKDSGVADRRTLLLNTFVRPFTAVPGMAARYRALAGAEGVRFHYVSSSPIQLLAPLLAFLEEAGFPEGSLHLREATAWRTLIPRDASAQARKRAAIERLIGDFPHRDFALVGDASEADPEIYGAIARDHPAQVCAILIRDASGAGRDAARYRAAFAGLADERWQVFADEDDWGAALDRCARSARATDPQRAAAR</sequence>
<gene>
    <name evidence="2" type="ORF">DI564_04185</name>
</gene>
<evidence type="ECO:0000313" key="3">
    <source>
        <dbReference type="Proteomes" id="UP000249046"/>
    </source>
</evidence>